<dbReference type="EMBL" id="KI925466">
    <property type="protein sequence ID" value="ETW75091.1"/>
    <property type="molecule type" value="Genomic_DNA"/>
</dbReference>
<evidence type="ECO:0000256" key="1">
    <source>
        <dbReference type="SAM" id="MobiDB-lite"/>
    </source>
</evidence>
<dbReference type="HOGENOM" id="CLU_1378293_0_0_1"/>
<dbReference type="Proteomes" id="UP000030671">
    <property type="component" value="Unassembled WGS sequence"/>
</dbReference>
<protein>
    <submittedName>
        <fullName evidence="2">Uncharacterized protein</fullName>
    </submittedName>
</protein>
<dbReference type="GeneID" id="20671601"/>
<feature type="region of interest" description="Disordered" evidence="1">
    <location>
        <begin position="128"/>
        <end position="164"/>
    </location>
</feature>
<sequence>MSGYPFSVLNSGAVYEGGSAVDALMPADIFVCSSMRDIDFVTRWYDKTPRVVVARYIFDCIRAQCRLTADNYSVGVDNHGHIRVANALMVIAPTQSISHAPTHKAIAPQPPLPAIRFVDLRAKLRASNTNHKSLPTPPQSRNVSLNSNQVLSSDGNDVGGKRGHSDATQQYGFSLILTFLLVYKSTVSDVTVKRARQK</sequence>
<accession>W4JQD1</accession>
<evidence type="ECO:0000313" key="3">
    <source>
        <dbReference type="Proteomes" id="UP000030671"/>
    </source>
</evidence>
<reference evidence="2 3" key="1">
    <citation type="journal article" date="2012" name="New Phytol.">
        <title>Insight into trade-off between wood decay and parasitism from the genome of a fungal forest pathogen.</title>
        <authorList>
            <person name="Olson A."/>
            <person name="Aerts A."/>
            <person name="Asiegbu F."/>
            <person name="Belbahri L."/>
            <person name="Bouzid O."/>
            <person name="Broberg A."/>
            <person name="Canback B."/>
            <person name="Coutinho P.M."/>
            <person name="Cullen D."/>
            <person name="Dalman K."/>
            <person name="Deflorio G."/>
            <person name="van Diepen L.T."/>
            <person name="Dunand C."/>
            <person name="Duplessis S."/>
            <person name="Durling M."/>
            <person name="Gonthier P."/>
            <person name="Grimwood J."/>
            <person name="Fossdal C.G."/>
            <person name="Hansson D."/>
            <person name="Henrissat B."/>
            <person name="Hietala A."/>
            <person name="Himmelstrand K."/>
            <person name="Hoffmeister D."/>
            <person name="Hogberg N."/>
            <person name="James T.Y."/>
            <person name="Karlsson M."/>
            <person name="Kohler A."/>
            <person name="Kues U."/>
            <person name="Lee Y.H."/>
            <person name="Lin Y.C."/>
            <person name="Lind M."/>
            <person name="Lindquist E."/>
            <person name="Lombard V."/>
            <person name="Lucas S."/>
            <person name="Lunden K."/>
            <person name="Morin E."/>
            <person name="Murat C."/>
            <person name="Park J."/>
            <person name="Raffaello T."/>
            <person name="Rouze P."/>
            <person name="Salamov A."/>
            <person name="Schmutz J."/>
            <person name="Solheim H."/>
            <person name="Stahlberg J."/>
            <person name="Velez H."/>
            <person name="de Vries R.P."/>
            <person name="Wiebenga A."/>
            <person name="Woodward S."/>
            <person name="Yakovlev I."/>
            <person name="Garbelotto M."/>
            <person name="Martin F."/>
            <person name="Grigoriev I.V."/>
            <person name="Stenlid J."/>
        </authorList>
    </citation>
    <scope>NUCLEOTIDE SEQUENCE [LARGE SCALE GENOMIC DNA]</scope>
    <source>
        <strain evidence="2 3">TC 32-1</strain>
    </source>
</reference>
<dbReference type="KEGG" id="hir:HETIRDRAFT_330672"/>
<dbReference type="AlphaFoldDB" id="W4JQD1"/>
<feature type="compositionally biased region" description="Low complexity" evidence="1">
    <location>
        <begin position="139"/>
        <end position="153"/>
    </location>
</feature>
<keyword evidence="3" id="KW-1185">Reference proteome</keyword>
<dbReference type="RefSeq" id="XP_009552543.1">
    <property type="nucleotide sequence ID" value="XM_009554248.1"/>
</dbReference>
<evidence type="ECO:0000313" key="2">
    <source>
        <dbReference type="EMBL" id="ETW75091.1"/>
    </source>
</evidence>
<name>W4JQD1_HETIT</name>
<dbReference type="InParanoid" id="W4JQD1"/>
<gene>
    <name evidence="2" type="ORF">HETIRDRAFT_330672</name>
</gene>
<dbReference type="OrthoDB" id="10561218at2759"/>
<organism evidence="2 3">
    <name type="scientific">Heterobasidion irregulare (strain TC 32-1)</name>
    <dbReference type="NCBI Taxonomy" id="747525"/>
    <lineage>
        <taxon>Eukaryota</taxon>
        <taxon>Fungi</taxon>
        <taxon>Dikarya</taxon>
        <taxon>Basidiomycota</taxon>
        <taxon>Agaricomycotina</taxon>
        <taxon>Agaricomycetes</taxon>
        <taxon>Russulales</taxon>
        <taxon>Bondarzewiaceae</taxon>
        <taxon>Heterobasidion</taxon>
        <taxon>Heterobasidion annosum species complex</taxon>
    </lineage>
</organism>
<proteinExistence type="predicted"/>